<dbReference type="AlphaFoldDB" id="A0A372NW29"/>
<dbReference type="Proteomes" id="UP000264217">
    <property type="component" value="Unassembled WGS sequence"/>
</dbReference>
<sequence length="131" mass="15080">MKKLLVAVLFFGVLSSFTFDGGLSGRWEYSGGIYNGKPSPAPTEYTLRRQYNAEHYAGTFLEKDEQPRTYETGNYKLQLDSCFETQTYSAQPSKLLNVTVKYHFQIRNDTLIFNGILPNGTVVEEYWKRVQ</sequence>
<evidence type="ECO:0000313" key="1">
    <source>
        <dbReference type="EMBL" id="RFZ94340.1"/>
    </source>
</evidence>
<comment type="caution">
    <text evidence="1">The sequence shown here is derived from an EMBL/GenBank/DDBJ whole genome shotgun (WGS) entry which is preliminary data.</text>
</comment>
<proteinExistence type="predicted"/>
<name>A0A372NW29_9SPHI</name>
<evidence type="ECO:0008006" key="3">
    <source>
        <dbReference type="Google" id="ProtNLM"/>
    </source>
</evidence>
<evidence type="ECO:0000313" key="2">
    <source>
        <dbReference type="Proteomes" id="UP000264217"/>
    </source>
</evidence>
<dbReference type="OrthoDB" id="797882at2"/>
<protein>
    <recommendedName>
        <fullName evidence="3">Lipocalin-like domain-containing protein</fullName>
    </recommendedName>
</protein>
<gene>
    <name evidence="1" type="ORF">D0C36_01930</name>
</gene>
<keyword evidence="2" id="KW-1185">Reference proteome</keyword>
<organism evidence="1 2">
    <name type="scientific">Mucilaginibacter conchicola</name>
    <dbReference type="NCBI Taxonomy" id="2303333"/>
    <lineage>
        <taxon>Bacteria</taxon>
        <taxon>Pseudomonadati</taxon>
        <taxon>Bacteroidota</taxon>
        <taxon>Sphingobacteriia</taxon>
        <taxon>Sphingobacteriales</taxon>
        <taxon>Sphingobacteriaceae</taxon>
        <taxon>Mucilaginibacter</taxon>
    </lineage>
</organism>
<dbReference type="EMBL" id="QWDC01000001">
    <property type="protein sequence ID" value="RFZ94340.1"/>
    <property type="molecule type" value="Genomic_DNA"/>
</dbReference>
<reference evidence="1 2" key="1">
    <citation type="submission" date="2018-08" db="EMBL/GenBank/DDBJ databases">
        <title>Mucilaginibacter sp. MYSH2.</title>
        <authorList>
            <person name="Seo T."/>
        </authorList>
    </citation>
    <scope>NUCLEOTIDE SEQUENCE [LARGE SCALE GENOMIC DNA]</scope>
    <source>
        <strain evidence="1 2">MYSH2</strain>
    </source>
</reference>
<dbReference type="RefSeq" id="WP_117389904.1">
    <property type="nucleotide sequence ID" value="NZ_QWDC01000001.1"/>
</dbReference>
<accession>A0A372NW29</accession>